<reference evidence="7 8" key="1">
    <citation type="journal article" date="2016" name="Nat. Microbiol.">
        <title>Genomic inference of the metabolism of cosmopolitan subsurface Archaea, Hadesarchaea.</title>
        <authorList>
            <person name="Baker B.J."/>
            <person name="Saw J.H."/>
            <person name="Lind A.E."/>
            <person name="Lazar C.S."/>
            <person name="Hinrichs K.-U."/>
            <person name="Teske A.P."/>
            <person name="Ettema T.J."/>
        </authorList>
    </citation>
    <scope>NUCLEOTIDE SEQUENCE [LARGE SCALE GENOMIC DNA]</scope>
</reference>
<evidence type="ECO:0000256" key="3">
    <source>
        <dbReference type="ARBA" id="ARBA00022840"/>
    </source>
</evidence>
<dbReference type="SUPFAM" id="SSF55261">
    <property type="entry name" value="GAD domain-like"/>
    <property type="match status" value="1"/>
</dbReference>
<evidence type="ECO:0008006" key="9">
    <source>
        <dbReference type="Google" id="ProtNLM"/>
    </source>
</evidence>
<name>A0A147JVC6_HADYE</name>
<feature type="domain" description="DUF4443" evidence="5">
    <location>
        <begin position="91"/>
        <end position="186"/>
    </location>
</feature>
<feature type="domain" description="PH0730-like N-terminal" evidence="6">
    <location>
        <begin position="28"/>
        <end position="72"/>
    </location>
</feature>
<protein>
    <recommendedName>
        <fullName evidence="9">DUF4443 domain-containing protein</fullName>
    </recommendedName>
</protein>
<gene>
    <name evidence="7" type="ORF">APZ16_00035</name>
</gene>
<keyword evidence="2" id="KW-0547">Nucleotide-binding</keyword>
<dbReference type="InterPro" id="IPR054039">
    <property type="entry name" value="PH0730-like_N"/>
</dbReference>
<dbReference type="InterPro" id="IPR004115">
    <property type="entry name" value="GAD-like_sf"/>
</dbReference>
<accession>A0A147JVC6</accession>
<evidence type="ECO:0000256" key="2">
    <source>
        <dbReference type="ARBA" id="ARBA00022741"/>
    </source>
</evidence>
<dbReference type="STRING" id="1776334.APZ16_00035"/>
<dbReference type="Gene3D" id="3.30.1360.30">
    <property type="entry name" value="GAD-like domain"/>
    <property type="match status" value="1"/>
</dbReference>
<keyword evidence="3" id="KW-0067">ATP-binding</keyword>
<dbReference type="Pfam" id="PF14544">
    <property type="entry name" value="DUF4443"/>
    <property type="match status" value="1"/>
</dbReference>
<dbReference type="InterPro" id="IPR036388">
    <property type="entry name" value="WH-like_DNA-bd_sf"/>
</dbReference>
<organism evidence="7 8">
    <name type="scientific">Hadarchaeum yellowstonense</name>
    <dbReference type="NCBI Taxonomy" id="1776334"/>
    <lineage>
        <taxon>Archaea</taxon>
        <taxon>Methanobacteriati</taxon>
        <taxon>Candidatus Hadarchaeota</taxon>
        <taxon>Candidatus Hadarchaeia</taxon>
        <taxon>Candidatus Hadarchaeales</taxon>
        <taxon>Candidatus Hadarchaeaceae</taxon>
        <taxon>Candidatus Hadarchaeum</taxon>
    </lineage>
</organism>
<proteinExistence type="predicted"/>
<dbReference type="Gene3D" id="1.10.10.10">
    <property type="entry name" value="Winged helix-like DNA-binding domain superfamily/Winged helix DNA-binding domain"/>
    <property type="match status" value="1"/>
</dbReference>
<dbReference type="GO" id="GO:0004812">
    <property type="term" value="F:aminoacyl-tRNA ligase activity"/>
    <property type="evidence" value="ECO:0007669"/>
    <property type="project" value="InterPro"/>
</dbReference>
<dbReference type="Proteomes" id="UP000074294">
    <property type="component" value="Unassembled WGS sequence"/>
</dbReference>
<dbReference type="GO" id="GO:0005737">
    <property type="term" value="C:cytoplasm"/>
    <property type="evidence" value="ECO:0007669"/>
    <property type="project" value="InterPro"/>
</dbReference>
<dbReference type="GO" id="GO:0006412">
    <property type="term" value="P:translation"/>
    <property type="evidence" value="ECO:0007669"/>
    <property type="project" value="UniProtKB-KW"/>
</dbReference>
<evidence type="ECO:0000259" key="6">
    <source>
        <dbReference type="Pfam" id="PF22167"/>
    </source>
</evidence>
<evidence type="ECO:0000259" key="5">
    <source>
        <dbReference type="Pfam" id="PF14544"/>
    </source>
</evidence>
<dbReference type="AlphaFoldDB" id="A0A147JVC6"/>
<comment type="caution">
    <text evidence="7">The sequence shown here is derived from an EMBL/GenBank/DDBJ whole genome shotgun (WGS) entry which is preliminary data.</text>
</comment>
<dbReference type="EMBL" id="LQMQ01000041">
    <property type="protein sequence ID" value="KUO40459.1"/>
    <property type="molecule type" value="Genomic_DNA"/>
</dbReference>
<dbReference type="SUPFAM" id="SSF46785">
    <property type="entry name" value="Winged helix' DNA-binding domain"/>
    <property type="match status" value="1"/>
</dbReference>
<dbReference type="InterPro" id="IPR036390">
    <property type="entry name" value="WH_DNA-bd_sf"/>
</dbReference>
<sequence length="190" mass="20253">MPKAKGPLPRFSEIHIQLTLDLISKHRRIGRQQLANKLGIGEGSVRTILDHLKERGLITSSRGGHALTEKGKSFLREPREFVSVDAGDLTVGKANVATVVRGAADRVKRGIEQRDEAIKVGANGATVLVFKGGRLRLPGGFAKIKKEVSETLIKALAPQEGDVVIIGAGKDLLTAEAGARAAARTLSRQA</sequence>
<evidence type="ECO:0000313" key="7">
    <source>
        <dbReference type="EMBL" id="KUO40459.1"/>
    </source>
</evidence>
<evidence type="ECO:0000256" key="4">
    <source>
        <dbReference type="ARBA" id="ARBA00022917"/>
    </source>
</evidence>
<keyword evidence="4" id="KW-0648">Protein biosynthesis</keyword>
<dbReference type="GO" id="GO:0005524">
    <property type="term" value="F:ATP binding"/>
    <property type="evidence" value="ECO:0007669"/>
    <property type="project" value="UniProtKB-KW"/>
</dbReference>
<dbReference type="Pfam" id="PF22167">
    <property type="entry name" value="PH0730-like_N"/>
    <property type="match status" value="1"/>
</dbReference>
<keyword evidence="1" id="KW-0436">Ligase</keyword>
<evidence type="ECO:0000313" key="8">
    <source>
        <dbReference type="Proteomes" id="UP000074294"/>
    </source>
</evidence>
<dbReference type="InterPro" id="IPR029349">
    <property type="entry name" value="DUF4443"/>
</dbReference>
<evidence type="ECO:0000256" key="1">
    <source>
        <dbReference type="ARBA" id="ARBA00022598"/>
    </source>
</evidence>